<sequence>MKKLLCLVLFLVLLHSCASGKFRGLKNGDLIFVTANAENLSGAISRVTETGAKFSYDHLGLIEKSGREYFVYHAAPKGGSQRQPLKDFVDEAGKERQQLVIYRLKPQYQHAIPQALENAKAMLGKPYNFSYVLNEESYYCSDFVERAFRGNRIFELQPMTFINPKTGKTDDYWKKFYDRLGIPVPEGEPGCNPNGMANSEKIFFVRVLEF</sequence>
<dbReference type="KEGG" id="civ:IMZ16_04415"/>
<evidence type="ECO:0008006" key="4">
    <source>
        <dbReference type="Google" id="ProtNLM"/>
    </source>
</evidence>
<evidence type="ECO:0000313" key="2">
    <source>
        <dbReference type="EMBL" id="QOR74679.1"/>
    </source>
</evidence>
<dbReference type="EMBL" id="CP063145">
    <property type="protein sequence ID" value="QOR74679.1"/>
    <property type="molecule type" value="Genomic_DNA"/>
</dbReference>
<organism evidence="2 3">
    <name type="scientific">Cruoricaptor ignavus</name>
    <dbReference type="NCBI Taxonomy" id="1118202"/>
    <lineage>
        <taxon>Bacteria</taxon>
        <taxon>Pseudomonadati</taxon>
        <taxon>Bacteroidota</taxon>
        <taxon>Flavobacteriia</taxon>
        <taxon>Flavobacteriales</taxon>
        <taxon>Weeksellaceae</taxon>
        <taxon>Cruoricaptor</taxon>
    </lineage>
</organism>
<dbReference type="InterPro" id="IPR038765">
    <property type="entry name" value="Papain-like_cys_pep_sf"/>
</dbReference>
<reference evidence="2 3" key="1">
    <citation type="submission" date="2020-10" db="EMBL/GenBank/DDBJ databases">
        <title>Complete genome of Cruoricapor ignavus strain M1214 isolated from the blood culture of a febrile patient.</title>
        <authorList>
            <person name="Guglielmino C.J.D."/>
        </authorList>
    </citation>
    <scope>NUCLEOTIDE SEQUENCE [LARGE SCALE GENOMIC DNA]</scope>
    <source>
        <strain evidence="2 3">M1214</strain>
    </source>
</reference>
<feature type="chain" id="PRO_5032582852" description="Permuted papain-like amidase enzyme, YaeF/YiiX, C92 family" evidence="1">
    <location>
        <begin position="19"/>
        <end position="210"/>
    </location>
</feature>
<name>A0A7M1T4E8_9FLAO</name>
<dbReference type="AlphaFoldDB" id="A0A7M1T4E8"/>
<gene>
    <name evidence="2" type="ORF">IMZ16_04415</name>
</gene>
<dbReference type="Proteomes" id="UP000593605">
    <property type="component" value="Chromosome"/>
</dbReference>
<evidence type="ECO:0000313" key="3">
    <source>
        <dbReference type="Proteomes" id="UP000593605"/>
    </source>
</evidence>
<accession>A0A7M1T4E8</accession>
<dbReference type="SUPFAM" id="SSF54001">
    <property type="entry name" value="Cysteine proteinases"/>
    <property type="match status" value="1"/>
</dbReference>
<feature type="signal peptide" evidence="1">
    <location>
        <begin position="1"/>
        <end position="18"/>
    </location>
</feature>
<dbReference type="InterPro" id="IPR024453">
    <property type="entry name" value="Peptidase_C92"/>
</dbReference>
<proteinExistence type="predicted"/>
<protein>
    <recommendedName>
        <fullName evidence="4">Permuted papain-like amidase enzyme, YaeF/YiiX, C92 family</fullName>
    </recommendedName>
</protein>
<dbReference type="Gene3D" id="3.90.1720.10">
    <property type="entry name" value="endopeptidase domain like (from Nostoc punctiforme)"/>
    <property type="match status" value="1"/>
</dbReference>
<keyword evidence="1" id="KW-0732">Signal</keyword>
<dbReference type="RefSeq" id="WP_193440657.1">
    <property type="nucleotide sequence ID" value="NZ_CP063145.1"/>
</dbReference>
<evidence type="ECO:0000256" key="1">
    <source>
        <dbReference type="SAM" id="SignalP"/>
    </source>
</evidence>
<dbReference type="Pfam" id="PF05708">
    <property type="entry name" value="Peptidase_C92"/>
    <property type="match status" value="1"/>
</dbReference>